<feature type="region of interest" description="Disordered" evidence="1">
    <location>
        <begin position="32"/>
        <end position="61"/>
    </location>
</feature>
<comment type="caution">
    <text evidence="2">The sequence shown here is derived from an EMBL/GenBank/DDBJ whole genome shotgun (WGS) entry which is preliminary data.</text>
</comment>
<evidence type="ECO:0000313" key="2">
    <source>
        <dbReference type="EMBL" id="KAI8041873.1"/>
    </source>
</evidence>
<organism evidence="2 3">
    <name type="scientific">Drosophila gunungcola</name>
    <name type="common">fruit fly</name>
    <dbReference type="NCBI Taxonomy" id="103775"/>
    <lineage>
        <taxon>Eukaryota</taxon>
        <taxon>Metazoa</taxon>
        <taxon>Ecdysozoa</taxon>
        <taxon>Arthropoda</taxon>
        <taxon>Hexapoda</taxon>
        <taxon>Insecta</taxon>
        <taxon>Pterygota</taxon>
        <taxon>Neoptera</taxon>
        <taxon>Endopterygota</taxon>
        <taxon>Diptera</taxon>
        <taxon>Brachycera</taxon>
        <taxon>Muscomorpha</taxon>
        <taxon>Ephydroidea</taxon>
        <taxon>Drosophilidae</taxon>
        <taxon>Drosophila</taxon>
        <taxon>Sophophora</taxon>
    </lineage>
</organism>
<dbReference type="EMBL" id="JAMKOV010000002">
    <property type="protein sequence ID" value="KAI8041873.1"/>
    <property type="molecule type" value="Genomic_DNA"/>
</dbReference>
<dbReference type="AlphaFoldDB" id="A0A9P9YSB3"/>
<feature type="compositionally biased region" description="Basic and acidic residues" evidence="1">
    <location>
        <begin position="34"/>
        <end position="51"/>
    </location>
</feature>
<evidence type="ECO:0000313" key="3">
    <source>
        <dbReference type="Proteomes" id="UP001059596"/>
    </source>
</evidence>
<dbReference type="Proteomes" id="UP001059596">
    <property type="component" value="Unassembled WGS sequence"/>
</dbReference>
<accession>A0A9P9YSB3</accession>
<proteinExistence type="predicted"/>
<keyword evidence="3" id="KW-1185">Reference proteome</keyword>
<gene>
    <name evidence="2" type="ORF">M5D96_003168</name>
</gene>
<reference evidence="2" key="1">
    <citation type="journal article" date="2023" name="Genome Biol. Evol.">
        <title>Long-read-based Genome Assembly of Drosophila gunungcola Reveals Fewer Chemosensory Genes in Flower-breeding Species.</title>
        <authorList>
            <person name="Negi A."/>
            <person name="Liao B.Y."/>
            <person name="Yeh S.D."/>
        </authorList>
    </citation>
    <scope>NUCLEOTIDE SEQUENCE</scope>
    <source>
        <strain evidence="2">Sukarami</strain>
    </source>
</reference>
<evidence type="ECO:0000256" key="1">
    <source>
        <dbReference type="SAM" id="MobiDB-lite"/>
    </source>
</evidence>
<name>A0A9P9YSB3_9MUSC</name>
<protein>
    <submittedName>
        <fullName evidence="2">Uncharacterized protein</fullName>
    </submittedName>
</protein>
<sequence>MTSGPTTTLRSGPVRSWFLVLGSWLNLGYRHTRHAVDEVGKPNPRTEEGRRNQRSGSSELK</sequence>